<reference evidence="2" key="1">
    <citation type="submission" date="2020-02" db="EMBL/GenBank/DDBJ databases">
        <authorList>
            <person name="Meier V. D."/>
        </authorList>
    </citation>
    <scope>NUCLEOTIDE SEQUENCE</scope>
    <source>
        <strain evidence="2">AVDCRST_MAG30</strain>
    </source>
</reference>
<organism evidence="2">
    <name type="scientific">uncultured Solirubrobacteraceae bacterium</name>
    <dbReference type="NCBI Taxonomy" id="1162706"/>
    <lineage>
        <taxon>Bacteria</taxon>
        <taxon>Bacillati</taxon>
        <taxon>Actinomycetota</taxon>
        <taxon>Thermoleophilia</taxon>
        <taxon>Solirubrobacterales</taxon>
        <taxon>Solirubrobacteraceae</taxon>
        <taxon>environmental samples</taxon>
    </lineage>
</organism>
<evidence type="ECO:0000256" key="1">
    <source>
        <dbReference type="SAM" id="MobiDB-lite"/>
    </source>
</evidence>
<feature type="compositionally biased region" description="Basic and acidic residues" evidence="1">
    <location>
        <begin position="10"/>
        <end position="26"/>
    </location>
</feature>
<proteinExistence type="predicted"/>
<sequence>MPGAPVRSVELTHERAAEVASDEHGHGGWSLTVTPPSSRRRERSPSPSCTTSIV</sequence>
<feature type="compositionally biased region" description="Low complexity" evidence="1">
    <location>
        <begin position="45"/>
        <end position="54"/>
    </location>
</feature>
<gene>
    <name evidence="2" type="ORF">AVDCRST_MAG30-3071</name>
</gene>
<accession>A0A6J4TFV6</accession>
<feature type="region of interest" description="Disordered" evidence="1">
    <location>
        <begin position="1"/>
        <end position="54"/>
    </location>
</feature>
<dbReference type="EMBL" id="CADCVS010000394">
    <property type="protein sequence ID" value="CAA9521516.1"/>
    <property type="molecule type" value="Genomic_DNA"/>
</dbReference>
<name>A0A6J4TFV6_9ACTN</name>
<dbReference type="AlphaFoldDB" id="A0A6J4TFV6"/>
<evidence type="ECO:0000313" key="2">
    <source>
        <dbReference type="EMBL" id="CAA9521516.1"/>
    </source>
</evidence>
<protein>
    <submittedName>
        <fullName evidence="2">Uncharacterized protein</fullName>
    </submittedName>
</protein>